<feature type="compositionally biased region" description="Low complexity" evidence="3">
    <location>
        <begin position="223"/>
        <end position="235"/>
    </location>
</feature>
<dbReference type="SUPFAM" id="SSF54928">
    <property type="entry name" value="RNA-binding domain, RBD"/>
    <property type="match status" value="1"/>
</dbReference>
<dbReference type="AlphaFoldDB" id="A0A0M0JE47"/>
<dbReference type="PANTHER" id="PTHR48024">
    <property type="entry name" value="GEO13361P1-RELATED"/>
    <property type="match status" value="1"/>
</dbReference>
<dbReference type="EMBL" id="JWZX01003090">
    <property type="protein sequence ID" value="KOO24483.1"/>
    <property type="molecule type" value="Genomic_DNA"/>
</dbReference>
<protein>
    <submittedName>
        <fullName evidence="5">Rnp-1 like RNA-binding protein</fullName>
    </submittedName>
</protein>
<dbReference type="InterPro" id="IPR035979">
    <property type="entry name" value="RBD_domain_sf"/>
</dbReference>
<dbReference type="Gene3D" id="3.30.70.330">
    <property type="match status" value="1"/>
</dbReference>
<dbReference type="InterPro" id="IPR012677">
    <property type="entry name" value="Nucleotide-bd_a/b_plait_sf"/>
</dbReference>
<feature type="region of interest" description="Disordered" evidence="3">
    <location>
        <begin position="195"/>
        <end position="235"/>
    </location>
</feature>
<reference evidence="6" key="1">
    <citation type="journal article" date="2015" name="PLoS Genet.">
        <title>Genome Sequence and Transcriptome Analyses of Chrysochromulina tobin: Metabolic Tools for Enhanced Algal Fitness in the Prominent Order Prymnesiales (Haptophyceae).</title>
        <authorList>
            <person name="Hovde B.T."/>
            <person name="Deodato C.R."/>
            <person name="Hunsperger H.M."/>
            <person name="Ryken S.A."/>
            <person name="Yost W."/>
            <person name="Jha R.K."/>
            <person name="Patterson J."/>
            <person name="Monnat R.J. Jr."/>
            <person name="Barlow S.B."/>
            <person name="Starkenburg S.R."/>
            <person name="Cattolico R.A."/>
        </authorList>
    </citation>
    <scope>NUCLEOTIDE SEQUENCE</scope>
    <source>
        <strain evidence="6">CCMP291</strain>
    </source>
</reference>
<dbReference type="InterPro" id="IPR050886">
    <property type="entry name" value="RNA-binding_reg"/>
</dbReference>
<dbReference type="GO" id="GO:0005634">
    <property type="term" value="C:nucleus"/>
    <property type="evidence" value="ECO:0007669"/>
    <property type="project" value="TreeGrafter"/>
</dbReference>
<evidence type="ECO:0000313" key="6">
    <source>
        <dbReference type="Proteomes" id="UP000037460"/>
    </source>
</evidence>
<dbReference type="PROSITE" id="PS50102">
    <property type="entry name" value="RRM"/>
    <property type="match status" value="1"/>
</dbReference>
<sequence length="326" mass="33768">MSDDEDDENDALAGLSRPTLGLAPTDDVSEDEEEGRQAPAGAPIAAAEDDDEDSEVPHAQASFGGVSAEEAFDLQTAPGALELDPFRVASGIEQPPADASSGTVRPGSSGLSGRPVSNKLFVGGLSHATTDDALIKYFAKYGKVQEAIAVPGRGFGFVTFVSAKGARYCLQQCGDPPSVSIDGRECTIRCAEQKDDRGAGRHKMPARGSVAYLGAPPKKEGSARSGSSAAGLDSSNEPTYGVAAIAAAQKREREPRAPGVAGTSGGAAAGSAPAGSDELGEGEGNGGKRSKKKQEIVTVSRRQDAEPLYDKALTMREIFPKEFWRI</sequence>
<evidence type="ECO:0000256" key="2">
    <source>
        <dbReference type="PROSITE-ProRule" id="PRU00176"/>
    </source>
</evidence>
<dbReference type="InterPro" id="IPR000504">
    <property type="entry name" value="RRM_dom"/>
</dbReference>
<evidence type="ECO:0000259" key="4">
    <source>
        <dbReference type="PROSITE" id="PS50102"/>
    </source>
</evidence>
<accession>A0A0M0JE47</accession>
<dbReference type="GO" id="GO:0003723">
    <property type="term" value="F:RNA binding"/>
    <property type="evidence" value="ECO:0007669"/>
    <property type="project" value="UniProtKB-UniRule"/>
</dbReference>
<feature type="domain" description="RRM" evidence="4">
    <location>
        <begin position="118"/>
        <end position="193"/>
    </location>
</feature>
<keyword evidence="1 2" id="KW-0694">RNA-binding</keyword>
<evidence type="ECO:0000256" key="1">
    <source>
        <dbReference type="ARBA" id="ARBA00022884"/>
    </source>
</evidence>
<name>A0A0M0JE47_9EUKA</name>
<dbReference type="SMART" id="SM00360">
    <property type="entry name" value="RRM"/>
    <property type="match status" value="1"/>
</dbReference>
<keyword evidence="6" id="KW-1185">Reference proteome</keyword>
<organism evidence="5 6">
    <name type="scientific">Chrysochromulina tobinii</name>
    <dbReference type="NCBI Taxonomy" id="1460289"/>
    <lineage>
        <taxon>Eukaryota</taxon>
        <taxon>Haptista</taxon>
        <taxon>Haptophyta</taxon>
        <taxon>Prymnesiophyceae</taxon>
        <taxon>Prymnesiales</taxon>
        <taxon>Chrysochromulinaceae</taxon>
        <taxon>Chrysochromulina</taxon>
    </lineage>
</organism>
<feature type="region of interest" description="Disordered" evidence="3">
    <location>
        <begin position="247"/>
        <end position="302"/>
    </location>
</feature>
<evidence type="ECO:0000256" key="3">
    <source>
        <dbReference type="SAM" id="MobiDB-lite"/>
    </source>
</evidence>
<gene>
    <name evidence="5" type="ORF">Ctob_000416</name>
</gene>
<dbReference type="Proteomes" id="UP000037460">
    <property type="component" value="Unassembled WGS sequence"/>
</dbReference>
<dbReference type="OrthoDB" id="439808at2759"/>
<evidence type="ECO:0000313" key="5">
    <source>
        <dbReference type="EMBL" id="KOO24483.1"/>
    </source>
</evidence>
<feature type="region of interest" description="Disordered" evidence="3">
    <location>
        <begin position="91"/>
        <end position="113"/>
    </location>
</feature>
<proteinExistence type="predicted"/>
<dbReference type="PANTHER" id="PTHR48024:SF56">
    <property type="entry name" value="HETEROGENEOUS NUCLEAR RIBONUCLEOPROTEIN A0"/>
    <property type="match status" value="1"/>
</dbReference>
<feature type="region of interest" description="Disordered" evidence="3">
    <location>
        <begin position="1"/>
        <end position="62"/>
    </location>
</feature>
<dbReference type="Pfam" id="PF00076">
    <property type="entry name" value="RRM_1"/>
    <property type="match status" value="1"/>
</dbReference>
<feature type="compositionally biased region" description="Acidic residues" evidence="3">
    <location>
        <begin position="1"/>
        <end position="10"/>
    </location>
</feature>
<comment type="caution">
    <text evidence="5">The sequence shown here is derived from an EMBL/GenBank/DDBJ whole genome shotgun (WGS) entry which is preliminary data.</text>
</comment>